<dbReference type="GO" id="GO:0003677">
    <property type="term" value="F:DNA binding"/>
    <property type="evidence" value="ECO:0007669"/>
    <property type="project" value="InterPro"/>
</dbReference>
<dbReference type="RefSeq" id="WP_155543470.1">
    <property type="nucleotide sequence ID" value="NZ_CABVGP010000001.1"/>
</dbReference>
<dbReference type="Gene3D" id="3.40.50.300">
    <property type="entry name" value="P-loop containing nucleotide triphosphate hydrolases"/>
    <property type="match status" value="1"/>
</dbReference>
<dbReference type="Gene3D" id="1.10.10.10">
    <property type="entry name" value="Winged helix-like DNA-binding domain superfamily/Winged helix DNA-binding domain"/>
    <property type="match status" value="1"/>
</dbReference>
<dbReference type="InterPro" id="IPR027417">
    <property type="entry name" value="P-loop_NTPase"/>
</dbReference>
<dbReference type="GO" id="GO:0006355">
    <property type="term" value="P:regulation of DNA-templated transcription"/>
    <property type="evidence" value="ECO:0007669"/>
    <property type="project" value="InterPro"/>
</dbReference>
<dbReference type="PANTHER" id="PTHR16305:SF35">
    <property type="entry name" value="TRANSCRIPTIONAL ACTIVATOR DOMAIN"/>
    <property type="match status" value="1"/>
</dbReference>
<accession>A0A6I8LNA8</accession>
<keyword evidence="1" id="KW-0547">Nucleotide-binding</keyword>
<feature type="domain" description="HTH luxR-type" evidence="3">
    <location>
        <begin position="866"/>
        <end position="931"/>
    </location>
</feature>
<dbReference type="GO" id="GO:0005737">
    <property type="term" value="C:cytoplasm"/>
    <property type="evidence" value="ECO:0007669"/>
    <property type="project" value="TreeGrafter"/>
</dbReference>
<dbReference type="CDD" id="cd06170">
    <property type="entry name" value="LuxR_C_like"/>
    <property type="match status" value="1"/>
</dbReference>
<dbReference type="InterPro" id="IPR041664">
    <property type="entry name" value="AAA_16"/>
</dbReference>
<dbReference type="Pfam" id="PF00196">
    <property type="entry name" value="GerE"/>
    <property type="match status" value="1"/>
</dbReference>
<evidence type="ECO:0000256" key="1">
    <source>
        <dbReference type="ARBA" id="ARBA00022741"/>
    </source>
</evidence>
<dbReference type="Proteomes" id="UP000399805">
    <property type="component" value="Unassembled WGS sequence"/>
</dbReference>
<dbReference type="SUPFAM" id="SSF52540">
    <property type="entry name" value="P-loop containing nucleoside triphosphate hydrolases"/>
    <property type="match status" value="1"/>
</dbReference>
<keyword evidence="5" id="KW-1185">Reference proteome</keyword>
<sequence>MPELVERDAEVRALERALARLGAAQGGVVVLEGGAGAGKTALLKHVRRLAVNRGCAVLSARAAELEREFAFGVVRQLFEPVLPAAGLERSRLFGGAAGSAEGLFGAAARVDAPGSLYAVLNGLYWLLVSLAERAAPVLLVDDVHWADVPSLRFLGFLARRLDSCAALVVVTTRSADRGEDGSLDDLLATDDPTLLRPGNLSVRAVAELVRRALGPDADERFCAACHELTGGNPLFVRELLRVLATDGVRPTAEGAAAVAAAGPDAIRWYVTARLRRQRPEVRAVAQAVAILGDDVALADVAGQAEVPVPEAAAAAHRLTLEGIFERADPPAFVHAVVRDVALMLIPVQELGLEHERAARVLLRAGKPVTRVAAHLLRTTPAGVAERVGLLAAAAEQAFRHGAPENAAVFLDRARAEPPPPEQRAEVSRQLGNCRAHHLALADADVHLREALALADSGRQRALCAYSLARFRNACGEPREAVPLLVRALDDLAGTDDPALVLEVEAELIGMARADLAGRAELVRRLDSFGSRPGRPQAVLDSQAALEAVLAGRPAAEAISLARSALAGDVLTPERCGLWAAVHTLLVTDQLDEADRRMQRALDTAVDRGLLLPMGIVRGYLARIAFLRGDLAQAAEHVELGTAAAPPPNIGLPLLAATAVDLHLEHGEAPAAAAALRTGVLGDDRPPHSSAHLWLLGARIRLRLAQGDHVRALADAELCRKSYERWGTGELWDVLWRLSAAQAHSAAARPADASALIGEQLRLAREFAVPRHIAVALRAAAGLAEAAEARRYLEEAVELLEAGQGRLELAHARADLGELHLRDGDRSTARATIRRAAELALECRAEALAARLTAGLTTKGGRPPRLRVTGLPALTPSERRVARLAADALTNRQIAERLYVTEKTVEAHLSRVFRKLEVRSRIQLVNRFSAEPGN</sequence>
<reference evidence="4 5" key="1">
    <citation type="submission" date="2019-09" db="EMBL/GenBank/DDBJ databases">
        <authorList>
            <person name="Leyn A S."/>
        </authorList>
    </citation>
    <scope>NUCLEOTIDE SEQUENCE [LARGE SCALE GENOMIC DNA]</scope>
    <source>
        <strain evidence="4">AA231_1</strain>
    </source>
</reference>
<evidence type="ECO:0000256" key="2">
    <source>
        <dbReference type="ARBA" id="ARBA00022840"/>
    </source>
</evidence>
<name>A0A6I8LNA8_9PSEU</name>
<dbReference type="Gene3D" id="1.25.40.10">
    <property type="entry name" value="Tetratricopeptide repeat domain"/>
    <property type="match status" value="1"/>
</dbReference>
<keyword evidence="2" id="KW-0067">ATP-binding</keyword>
<proteinExistence type="predicted"/>
<dbReference type="EMBL" id="CABVGP010000001">
    <property type="protein sequence ID" value="VVJ18482.1"/>
    <property type="molecule type" value="Genomic_DNA"/>
</dbReference>
<protein>
    <recommendedName>
        <fullName evidence="3">HTH luxR-type domain-containing protein</fullName>
    </recommendedName>
</protein>
<dbReference type="InterPro" id="IPR016032">
    <property type="entry name" value="Sig_transdc_resp-reg_C-effctor"/>
</dbReference>
<organism evidence="4 5">
    <name type="scientific">Amycolatopsis camponoti</name>
    <dbReference type="NCBI Taxonomy" id="2606593"/>
    <lineage>
        <taxon>Bacteria</taxon>
        <taxon>Bacillati</taxon>
        <taxon>Actinomycetota</taxon>
        <taxon>Actinomycetes</taxon>
        <taxon>Pseudonocardiales</taxon>
        <taxon>Pseudonocardiaceae</taxon>
        <taxon>Amycolatopsis</taxon>
    </lineage>
</organism>
<dbReference type="SUPFAM" id="SSF46894">
    <property type="entry name" value="C-terminal effector domain of the bipartite response regulators"/>
    <property type="match status" value="1"/>
</dbReference>
<dbReference type="PANTHER" id="PTHR16305">
    <property type="entry name" value="TESTICULAR SOLUBLE ADENYLYL CYCLASE"/>
    <property type="match status" value="1"/>
</dbReference>
<dbReference type="GO" id="GO:0004016">
    <property type="term" value="F:adenylate cyclase activity"/>
    <property type="evidence" value="ECO:0007669"/>
    <property type="project" value="TreeGrafter"/>
</dbReference>
<dbReference type="AlphaFoldDB" id="A0A6I8LNA8"/>
<dbReference type="InterPro" id="IPR011990">
    <property type="entry name" value="TPR-like_helical_dom_sf"/>
</dbReference>
<evidence type="ECO:0000313" key="4">
    <source>
        <dbReference type="EMBL" id="VVJ18482.1"/>
    </source>
</evidence>
<dbReference type="GO" id="GO:0005524">
    <property type="term" value="F:ATP binding"/>
    <property type="evidence" value="ECO:0007669"/>
    <property type="project" value="UniProtKB-KW"/>
</dbReference>
<evidence type="ECO:0000313" key="5">
    <source>
        <dbReference type="Proteomes" id="UP000399805"/>
    </source>
</evidence>
<dbReference type="InterPro" id="IPR000792">
    <property type="entry name" value="Tscrpt_reg_LuxR_C"/>
</dbReference>
<evidence type="ECO:0000259" key="3">
    <source>
        <dbReference type="PROSITE" id="PS50043"/>
    </source>
</evidence>
<dbReference type="SMART" id="SM00421">
    <property type="entry name" value="HTH_LUXR"/>
    <property type="match status" value="1"/>
</dbReference>
<gene>
    <name evidence="4" type="ORF">AA23TX_03503</name>
</gene>
<dbReference type="Pfam" id="PF13191">
    <property type="entry name" value="AAA_16"/>
    <property type="match status" value="1"/>
</dbReference>
<dbReference type="PRINTS" id="PR00038">
    <property type="entry name" value="HTHLUXR"/>
</dbReference>
<dbReference type="InterPro" id="IPR036388">
    <property type="entry name" value="WH-like_DNA-bd_sf"/>
</dbReference>
<dbReference type="PROSITE" id="PS50043">
    <property type="entry name" value="HTH_LUXR_2"/>
    <property type="match status" value="1"/>
</dbReference>